<sequence length="658" mass="69911">MDVDLSPRQPKPRKRMRPQSPEGSDESGAAKKLCDETRQGLRVPRSPQPQPQPQSPQPQPQPALPTPPPTQRRGTRLAQNIQRGTPTRRSPRSIRQTPALPQTRLTAVQEEPASTQQTDADVEMGNEDAHKGRKGGIFDSAIPPSDTSLPPVLHPTISSSVPNTPYGTPIAGDVSRHTAQHIPHPGSSLQLGTSSSAMHTASDDAVIFGGSSSVFGTGFRYTSAQVMSKLHPPPMGTAPPNTNDPSPSPAMEVGSNLIDKLHGLRTRSSSNNSIASYTDSQIISASSSHGDVLSGSSSMRVASPRDDRPYNQVQMPTKEPDSIQNGSQIIRASILSHPSSLGIALEPQNITHSFSKGLSHLDGGSLVINASSGEENVVVGSHFSRMTFPEPRSPSMDLDSLQGGSQVVSASSSHADVISRSSSVGISYEVPQPPSIDSVIRRGGSQIANGSNSNRNIIFVSNPSRMGSPRSRLPSMDLDSPHGGSQVVSTSSIHVEVVSHSSSMGIDSSPISILNRATSSPAIDLIFYQCNSLNANASSNSGNVITISQSSKMGSPRSRSPSMDLDLLHGNSQVIFASSSNAEVVSRSSSMGVESPVMDRLESPAFASSGAQDGADVKEISIRVSHSLLMSIDSHLNDLIDRRREREKRDKRIKARDL</sequence>
<evidence type="ECO:0000313" key="2">
    <source>
        <dbReference type="EMBL" id="KAF6741200.1"/>
    </source>
</evidence>
<feature type="region of interest" description="Disordered" evidence="1">
    <location>
        <begin position="1"/>
        <end position="130"/>
    </location>
</feature>
<feature type="compositionally biased region" description="Polar residues" evidence="1">
    <location>
        <begin position="77"/>
        <end position="119"/>
    </location>
</feature>
<dbReference type="EMBL" id="JACGCI010000275">
    <property type="protein sequence ID" value="KAF6741200.1"/>
    <property type="molecule type" value="Genomic_DNA"/>
</dbReference>
<organism evidence="2 3">
    <name type="scientific">Ephemerocybe angulata</name>
    <dbReference type="NCBI Taxonomy" id="980116"/>
    <lineage>
        <taxon>Eukaryota</taxon>
        <taxon>Fungi</taxon>
        <taxon>Dikarya</taxon>
        <taxon>Basidiomycota</taxon>
        <taxon>Agaricomycotina</taxon>
        <taxon>Agaricomycetes</taxon>
        <taxon>Agaricomycetidae</taxon>
        <taxon>Agaricales</taxon>
        <taxon>Agaricineae</taxon>
        <taxon>Psathyrellaceae</taxon>
        <taxon>Ephemerocybe</taxon>
    </lineage>
</organism>
<dbReference type="Proteomes" id="UP000521943">
    <property type="component" value="Unassembled WGS sequence"/>
</dbReference>
<reference evidence="2 3" key="1">
    <citation type="submission" date="2020-07" db="EMBL/GenBank/DDBJ databases">
        <title>Comparative genomics of pyrophilous fungi reveals a link between fire events and developmental genes.</title>
        <authorList>
            <consortium name="DOE Joint Genome Institute"/>
            <person name="Steindorff A.S."/>
            <person name="Carver A."/>
            <person name="Calhoun S."/>
            <person name="Stillman K."/>
            <person name="Liu H."/>
            <person name="Lipzen A."/>
            <person name="Pangilinan J."/>
            <person name="Labutti K."/>
            <person name="Bruns T.D."/>
            <person name="Grigoriev I.V."/>
        </authorList>
    </citation>
    <scope>NUCLEOTIDE SEQUENCE [LARGE SCALE GENOMIC DNA]</scope>
    <source>
        <strain evidence="2 3">CBS 144469</strain>
    </source>
</reference>
<gene>
    <name evidence="2" type="ORF">DFP72DRAFT_1084653</name>
</gene>
<comment type="caution">
    <text evidence="2">The sequence shown here is derived from an EMBL/GenBank/DDBJ whole genome shotgun (WGS) entry which is preliminary data.</text>
</comment>
<name>A0A8H6LSM5_9AGAR</name>
<evidence type="ECO:0000313" key="3">
    <source>
        <dbReference type="Proteomes" id="UP000521943"/>
    </source>
</evidence>
<feature type="compositionally biased region" description="Low complexity" evidence="1">
    <location>
        <begin position="285"/>
        <end position="298"/>
    </location>
</feature>
<protein>
    <submittedName>
        <fullName evidence="2">Uncharacterized protein</fullName>
    </submittedName>
</protein>
<feature type="compositionally biased region" description="Pro residues" evidence="1">
    <location>
        <begin position="46"/>
        <end position="70"/>
    </location>
</feature>
<proteinExistence type="predicted"/>
<keyword evidence="3" id="KW-1185">Reference proteome</keyword>
<feature type="region of interest" description="Disordered" evidence="1">
    <location>
        <begin position="285"/>
        <end position="307"/>
    </location>
</feature>
<accession>A0A8H6LSM5</accession>
<evidence type="ECO:0000256" key="1">
    <source>
        <dbReference type="SAM" id="MobiDB-lite"/>
    </source>
</evidence>
<feature type="compositionally biased region" description="Basic and acidic residues" evidence="1">
    <location>
        <begin position="28"/>
        <end position="39"/>
    </location>
</feature>
<dbReference type="AlphaFoldDB" id="A0A8H6LSM5"/>